<accession>A0A518APK6</accession>
<name>A0A518APK6_9BACT</name>
<reference evidence="2 3" key="1">
    <citation type="submission" date="2019-02" db="EMBL/GenBank/DDBJ databases">
        <title>Deep-cultivation of Planctomycetes and their phenomic and genomic characterization uncovers novel biology.</title>
        <authorList>
            <person name="Wiegand S."/>
            <person name="Jogler M."/>
            <person name="Boedeker C."/>
            <person name="Pinto D."/>
            <person name="Vollmers J."/>
            <person name="Rivas-Marin E."/>
            <person name="Kohn T."/>
            <person name="Peeters S.H."/>
            <person name="Heuer A."/>
            <person name="Rast P."/>
            <person name="Oberbeckmann S."/>
            <person name="Bunk B."/>
            <person name="Jeske O."/>
            <person name="Meyerdierks A."/>
            <person name="Storesund J.E."/>
            <person name="Kallscheuer N."/>
            <person name="Luecker S."/>
            <person name="Lage O.M."/>
            <person name="Pohl T."/>
            <person name="Merkel B.J."/>
            <person name="Hornburger P."/>
            <person name="Mueller R.-W."/>
            <person name="Bruemmer F."/>
            <person name="Labrenz M."/>
            <person name="Spormann A.M."/>
            <person name="Op den Camp H."/>
            <person name="Overmann J."/>
            <person name="Amann R."/>
            <person name="Jetten M.S.M."/>
            <person name="Mascher T."/>
            <person name="Medema M.H."/>
            <person name="Devos D.P."/>
            <person name="Kaster A.-K."/>
            <person name="Ovreas L."/>
            <person name="Rohde M."/>
            <person name="Galperin M.Y."/>
            <person name="Jogler C."/>
        </authorList>
    </citation>
    <scope>NUCLEOTIDE SEQUENCE [LARGE SCALE GENOMIC DNA]</scope>
    <source>
        <strain evidence="2 3">Pan181</strain>
    </source>
</reference>
<keyword evidence="3" id="KW-1185">Reference proteome</keyword>
<dbReference type="PANTHER" id="PTHR21064:SF5">
    <property type="entry name" value="SLR1880 PROTEIN"/>
    <property type="match status" value="1"/>
</dbReference>
<dbReference type="EMBL" id="CP036278">
    <property type="protein sequence ID" value="QDU56660.1"/>
    <property type="molecule type" value="Genomic_DNA"/>
</dbReference>
<dbReference type="SUPFAM" id="SSF56112">
    <property type="entry name" value="Protein kinase-like (PK-like)"/>
    <property type="match status" value="1"/>
</dbReference>
<dbReference type="PANTHER" id="PTHR21064">
    <property type="entry name" value="AMINOGLYCOSIDE PHOSPHOTRANSFERASE DOMAIN-CONTAINING PROTEIN-RELATED"/>
    <property type="match status" value="1"/>
</dbReference>
<dbReference type="InterPro" id="IPR011009">
    <property type="entry name" value="Kinase-like_dom_sf"/>
</dbReference>
<evidence type="ECO:0000313" key="3">
    <source>
        <dbReference type="Proteomes" id="UP000315750"/>
    </source>
</evidence>
<gene>
    <name evidence="2" type="primary">nahK</name>
    <name evidence="2" type="ORF">Pan181_28700</name>
</gene>
<dbReference type="OrthoDB" id="526037at2"/>
<sequence>MLMSSTIDIANSFAITAPAVRVQSIDEGHINDTYMVDAIDNTHYVLQRINHGVFPDPQGLMHNFKLVTDYLHGKLQSTGYHPLTRRVLQLIATNEGEPYLSTSQGEYWRMCPFIANTHSAGHVASTQEVYQAGLGFGDFLAGLVDFPMEQLTEPIAKFHHGPSRLAQLSEAVIEDRADRLKQVQCEVEVIQKHTDLLQQPQHWIDAGRVPLRVTHNDTKCNNILLDNETGEAACVIDLDTVMPGLALYDLGDLVRTSACLAAEDETDLSKVEVDTDRLRAAVSGFVEGTRGVLKPFELQSLAIGPTYMPLIMATRFLTDYLLGDSYYKIDYPQHNLDRCRNQLAVMKCLQEAEAIVLERIHS</sequence>
<dbReference type="AlphaFoldDB" id="A0A518APK6"/>
<organism evidence="2 3">
    <name type="scientific">Aeoliella mucimassa</name>
    <dbReference type="NCBI Taxonomy" id="2527972"/>
    <lineage>
        <taxon>Bacteria</taxon>
        <taxon>Pseudomonadati</taxon>
        <taxon>Planctomycetota</taxon>
        <taxon>Planctomycetia</taxon>
        <taxon>Pirellulales</taxon>
        <taxon>Lacipirellulaceae</taxon>
        <taxon>Aeoliella</taxon>
    </lineage>
</organism>
<dbReference type="GO" id="GO:0016301">
    <property type="term" value="F:kinase activity"/>
    <property type="evidence" value="ECO:0007669"/>
    <property type="project" value="UniProtKB-KW"/>
</dbReference>
<protein>
    <submittedName>
        <fullName evidence="2">N-acetylhexosamine 1-kinase</fullName>
        <ecNumber evidence="2">2.7.1.162</ecNumber>
    </submittedName>
</protein>
<evidence type="ECO:0000313" key="2">
    <source>
        <dbReference type="EMBL" id="QDU56660.1"/>
    </source>
</evidence>
<dbReference type="InterPro" id="IPR050249">
    <property type="entry name" value="Pseudomonas-type_ThrB"/>
</dbReference>
<evidence type="ECO:0000259" key="1">
    <source>
        <dbReference type="Pfam" id="PF01636"/>
    </source>
</evidence>
<keyword evidence="2" id="KW-0418">Kinase</keyword>
<feature type="domain" description="Aminoglycoside phosphotransferase" evidence="1">
    <location>
        <begin position="22"/>
        <end position="265"/>
    </location>
</feature>
<dbReference type="EC" id="2.7.1.162" evidence="2"/>
<proteinExistence type="predicted"/>
<keyword evidence="2" id="KW-0808">Transferase</keyword>
<dbReference type="KEGG" id="amuc:Pan181_28700"/>
<dbReference type="InterPro" id="IPR002575">
    <property type="entry name" value="Aminoglycoside_PTrfase"/>
</dbReference>
<dbReference type="Pfam" id="PF01636">
    <property type="entry name" value="APH"/>
    <property type="match status" value="1"/>
</dbReference>
<dbReference type="Proteomes" id="UP000315750">
    <property type="component" value="Chromosome"/>
</dbReference>
<dbReference type="Gene3D" id="3.90.1200.10">
    <property type="match status" value="1"/>
</dbReference>